<sequence length="158" mass="17994">MNYENKMSCDWLIKVGSPAAHVGNGNRKHKRNGHSSIKVDKTYANKSIEIKFINFELEEEYHCEYDYVQIFDGDTDQDTRISKLCGNKIPVPIISTGNALKIQFRSDDTVGAKGFVLEYRLVDRVLGTTNYATNRPASTTRPPLEPVINERITHNKNF</sequence>
<dbReference type="SMART" id="SM00042">
    <property type="entry name" value="CUB"/>
    <property type="match status" value="1"/>
</dbReference>
<keyword evidence="1" id="KW-0677">Repeat</keyword>
<dbReference type="InterPro" id="IPR000859">
    <property type="entry name" value="CUB_dom"/>
</dbReference>
<keyword evidence="2" id="KW-1015">Disulfide bond</keyword>
<dbReference type="PROSITE" id="PS01180">
    <property type="entry name" value="CUB"/>
    <property type="match status" value="1"/>
</dbReference>
<dbReference type="AlphaFoldDB" id="A0A915J2Q8"/>
<evidence type="ECO:0000313" key="6">
    <source>
        <dbReference type="WBParaSite" id="nRc.2.0.1.t19982-RA"/>
    </source>
</evidence>
<dbReference type="FunFam" id="2.60.120.290:FF:000005">
    <property type="entry name" value="Procollagen C-endopeptidase enhancer 1"/>
    <property type="match status" value="1"/>
</dbReference>
<comment type="caution">
    <text evidence="3">Lacks conserved residue(s) required for the propagation of feature annotation.</text>
</comment>
<dbReference type="Gene3D" id="2.60.120.290">
    <property type="entry name" value="Spermadhesin, CUB domain"/>
    <property type="match status" value="1"/>
</dbReference>
<keyword evidence="5" id="KW-1185">Reference proteome</keyword>
<evidence type="ECO:0000256" key="1">
    <source>
        <dbReference type="ARBA" id="ARBA00022737"/>
    </source>
</evidence>
<evidence type="ECO:0000256" key="2">
    <source>
        <dbReference type="ARBA" id="ARBA00023157"/>
    </source>
</evidence>
<name>A0A915J2Q8_ROMCU</name>
<dbReference type="CDD" id="cd00041">
    <property type="entry name" value="CUB"/>
    <property type="match status" value="1"/>
</dbReference>
<accession>A0A915J2Q8</accession>
<dbReference type="WBParaSite" id="nRc.2.0.1.t19982-RA">
    <property type="protein sequence ID" value="nRc.2.0.1.t19982-RA"/>
    <property type="gene ID" value="nRc.2.0.1.g19982"/>
</dbReference>
<dbReference type="PANTHER" id="PTHR24251">
    <property type="entry name" value="OVOCHYMASE-RELATED"/>
    <property type="match status" value="1"/>
</dbReference>
<dbReference type="PANTHER" id="PTHR24251:SF42">
    <property type="entry name" value="CUB DOMAIN-CONTAINING PROTEIN"/>
    <property type="match status" value="1"/>
</dbReference>
<dbReference type="SUPFAM" id="SSF49854">
    <property type="entry name" value="Spermadhesin, CUB domain"/>
    <property type="match status" value="1"/>
</dbReference>
<evidence type="ECO:0000256" key="3">
    <source>
        <dbReference type="PROSITE-ProRule" id="PRU00059"/>
    </source>
</evidence>
<dbReference type="Proteomes" id="UP000887565">
    <property type="component" value="Unplaced"/>
</dbReference>
<organism evidence="5 6">
    <name type="scientific">Romanomermis culicivorax</name>
    <name type="common">Nematode worm</name>
    <dbReference type="NCBI Taxonomy" id="13658"/>
    <lineage>
        <taxon>Eukaryota</taxon>
        <taxon>Metazoa</taxon>
        <taxon>Ecdysozoa</taxon>
        <taxon>Nematoda</taxon>
        <taxon>Enoplea</taxon>
        <taxon>Dorylaimia</taxon>
        <taxon>Mermithida</taxon>
        <taxon>Mermithoidea</taxon>
        <taxon>Mermithidae</taxon>
        <taxon>Romanomermis</taxon>
    </lineage>
</organism>
<protein>
    <submittedName>
        <fullName evidence="6">CUB domain-containing protein</fullName>
    </submittedName>
</protein>
<dbReference type="Pfam" id="PF00431">
    <property type="entry name" value="CUB"/>
    <property type="match status" value="1"/>
</dbReference>
<proteinExistence type="predicted"/>
<feature type="domain" description="CUB" evidence="4">
    <location>
        <begin position="1"/>
        <end position="122"/>
    </location>
</feature>
<evidence type="ECO:0000313" key="5">
    <source>
        <dbReference type="Proteomes" id="UP000887565"/>
    </source>
</evidence>
<dbReference type="InterPro" id="IPR035914">
    <property type="entry name" value="Sperma_CUB_dom_sf"/>
</dbReference>
<evidence type="ECO:0000259" key="4">
    <source>
        <dbReference type="PROSITE" id="PS01180"/>
    </source>
</evidence>
<reference evidence="6" key="1">
    <citation type="submission" date="2022-11" db="UniProtKB">
        <authorList>
            <consortium name="WormBaseParasite"/>
        </authorList>
    </citation>
    <scope>IDENTIFICATION</scope>
</reference>